<organism evidence="1 2">
    <name type="scientific">Acidovorax facilis</name>
    <dbReference type="NCBI Taxonomy" id="12917"/>
    <lineage>
        <taxon>Bacteria</taxon>
        <taxon>Pseudomonadati</taxon>
        <taxon>Pseudomonadota</taxon>
        <taxon>Betaproteobacteria</taxon>
        <taxon>Burkholderiales</taxon>
        <taxon>Comamonadaceae</taxon>
        <taxon>Acidovorax</taxon>
    </lineage>
</organism>
<evidence type="ECO:0000313" key="2">
    <source>
        <dbReference type="Proteomes" id="UP001595693"/>
    </source>
</evidence>
<dbReference type="RefSeq" id="WP_055395186.1">
    <property type="nucleotide sequence ID" value="NZ_JAMXAX010000225.1"/>
</dbReference>
<sequence>MNRRILAIALAIALFAILGASLAPLFLPPPVPQCAYLSTPVRFTKIDSRPVQVRRGTRQFISQFPMVEYSYVVSGKSYTSTRMFCSDSDGFRADWSKVDRFFHIARNGGELVAWFPPSSPESACISIDADFDYSVVSSTSSQCRAH</sequence>
<evidence type="ECO:0000313" key="1">
    <source>
        <dbReference type="EMBL" id="MFC3937349.1"/>
    </source>
</evidence>
<protein>
    <submittedName>
        <fullName evidence="1">DUF3592 domain-containing protein</fullName>
    </submittedName>
</protein>
<dbReference type="EMBL" id="JBHSAJ010000065">
    <property type="protein sequence ID" value="MFC3937349.1"/>
    <property type="molecule type" value="Genomic_DNA"/>
</dbReference>
<gene>
    <name evidence="1" type="ORF">ACFOW3_22235</name>
</gene>
<comment type="caution">
    <text evidence="1">The sequence shown here is derived from an EMBL/GenBank/DDBJ whole genome shotgun (WGS) entry which is preliminary data.</text>
</comment>
<proteinExistence type="predicted"/>
<dbReference type="Proteomes" id="UP001595693">
    <property type="component" value="Unassembled WGS sequence"/>
</dbReference>
<name>A0ABV8DFW2_9BURK</name>
<keyword evidence="2" id="KW-1185">Reference proteome</keyword>
<accession>A0ABV8DFW2</accession>
<reference evidence="2" key="1">
    <citation type="journal article" date="2019" name="Int. J. Syst. Evol. Microbiol.">
        <title>The Global Catalogue of Microorganisms (GCM) 10K type strain sequencing project: providing services to taxonomists for standard genome sequencing and annotation.</title>
        <authorList>
            <consortium name="The Broad Institute Genomics Platform"/>
            <consortium name="The Broad Institute Genome Sequencing Center for Infectious Disease"/>
            <person name="Wu L."/>
            <person name="Ma J."/>
        </authorList>
    </citation>
    <scope>NUCLEOTIDE SEQUENCE [LARGE SCALE GENOMIC DNA]</scope>
    <source>
        <strain evidence="2">CCUG 2113</strain>
    </source>
</reference>